<proteinExistence type="predicted"/>
<protein>
    <submittedName>
        <fullName evidence="1">Uncharacterized protein</fullName>
    </submittedName>
</protein>
<dbReference type="EMBL" id="JACHLR010000029">
    <property type="protein sequence ID" value="MBB4860710.1"/>
    <property type="molecule type" value="Genomic_DNA"/>
</dbReference>
<comment type="caution">
    <text evidence="1">The sequence shown here is derived from an EMBL/GenBank/DDBJ whole genome shotgun (WGS) entry which is preliminary data.</text>
</comment>
<evidence type="ECO:0000313" key="1">
    <source>
        <dbReference type="EMBL" id="MBB4860710.1"/>
    </source>
</evidence>
<dbReference type="AlphaFoldDB" id="A0A7W7KD97"/>
<evidence type="ECO:0000313" key="2">
    <source>
        <dbReference type="Proteomes" id="UP000555448"/>
    </source>
</evidence>
<keyword evidence="2" id="KW-1185">Reference proteome</keyword>
<name>A0A7W7KD97_9SPHN</name>
<sequence>MTDLPTLLWPRLRAELRTHLAELSTDELRVPWQEERQLGPASGVDQVFHVFFDDHDFDSSTEGYSLVSEAEVQSIEAVKLAMEAILALVGDTGDYNFVCHPLSAGVRRAAAVASYRLDNGI</sequence>
<gene>
    <name evidence="1" type="ORF">HNO88_004055</name>
</gene>
<dbReference type="RefSeq" id="WP_184249993.1">
    <property type="nucleotide sequence ID" value="NZ_JACHLR010000029.1"/>
</dbReference>
<dbReference type="Proteomes" id="UP000555448">
    <property type="component" value="Unassembled WGS sequence"/>
</dbReference>
<reference evidence="1 2" key="1">
    <citation type="submission" date="2020-08" db="EMBL/GenBank/DDBJ databases">
        <title>Functional genomics of gut bacteria from endangered species of beetles.</title>
        <authorList>
            <person name="Carlos-Shanley C."/>
        </authorList>
    </citation>
    <scope>NUCLEOTIDE SEQUENCE [LARGE SCALE GENOMIC DNA]</scope>
    <source>
        <strain evidence="1 2">S00245</strain>
    </source>
</reference>
<organism evidence="1 2">
    <name type="scientific">Novosphingobium chloroacetimidivorans</name>
    <dbReference type="NCBI Taxonomy" id="1428314"/>
    <lineage>
        <taxon>Bacteria</taxon>
        <taxon>Pseudomonadati</taxon>
        <taxon>Pseudomonadota</taxon>
        <taxon>Alphaproteobacteria</taxon>
        <taxon>Sphingomonadales</taxon>
        <taxon>Sphingomonadaceae</taxon>
        <taxon>Novosphingobium</taxon>
    </lineage>
</organism>
<accession>A0A7W7KD97</accession>